<name>A0ABQ4YJ71_9ASTR</name>
<evidence type="ECO:0000256" key="1">
    <source>
        <dbReference type="SAM" id="Coils"/>
    </source>
</evidence>
<keyword evidence="4" id="KW-1185">Reference proteome</keyword>
<sequence length="456" mass="53309">MSSQEQPSQVPTTEPIITSSSLPLYETKIPHTTSSMPYDSPLLGGDTPGSDEGSKKLNELTELCTKLFDKVTSLEKDLKQTKKVYGKALTKLVKKVKHLEDKLKSTTERRKARMVISDDDEDLITPIKVSQAKILVDSSKERVKTYKSYTRRRRSTVSSRDSTAGGLFSTAEEILSTNERIAQKLNEEEMAKAALDEREDTDDIYWNTIAKQVQERESDTIKRYQTLKKKPVYVAQARKNMMIYLKNMAGYKMNYFKGMSYDEIRPIFKEEYNKIQTLFKKDTEVEKTMTKRVAEETLLQESFKRLRAVEASRVGDHIESYHTFAEMLKKFDKDDLEKLWKLVKERFNTTVPTNDKEKELWVKLKRLFEPDDNDILWKLQRYMHDPLHWKLYDSCGVHHVSTERGHDIFMLVEKDYPLTKALMTVMLRNKLQVEESSEMANELLRKIFYEVNKPRS</sequence>
<evidence type="ECO:0000313" key="4">
    <source>
        <dbReference type="Proteomes" id="UP001151760"/>
    </source>
</evidence>
<organism evidence="3 4">
    <name type="scientific">Tanacetum coccineum</name>
    <dbReference type="NCBI Taxonomy" id="301880"/>
    <lineage>
        <taxon>Eukaryota</taxon>
        <taxon>Viridiplantae</taxon>
        <taxon>Streptophyta</taxon>
        <taxon>Embryophyta</taxon>
        <taxon>Tracheophyta</taxon>
        <taxon>Spermatophyta</taxon>
        <taxon>Magnoliopsida</taxon>
        <taxon>eudicotyledons</taxon>
        <taxon>Gunneridae</taxon>
        <taxon>Pentapetalae</taxon>
        <taxon>asterids</taxon>
        <taxon>campanulids</taxon>
        <taxon>Asterales</taxon>
        <taxon>Asteraceae</taxon>
        <taxon>Asteroideae</taxon>
        <taxon>Anthemideae</taxon>
        <taxon>Anthemidinae</taxon>
        <taxon>Tanacetum</taxon>
    </lineage>
</organism>
<feature type="coiled-coil region" evidence="1">
    <location>
        <begin position="57"/>
        <end position="109"/>
    </location>
</feature>
<feature type="compositionally biased region" description="Polar residues" evidence="2">
    <location>
        <begin position="1"/>
        <end position="22"/>
    </location>
</feature>
<protein>
    <submittedName>
        <fullName evidence="3">Uncharacterized protein</fullName>
    </submittedName>
</protein>
<proteinExistence type="predicted"/>
<dbReference type="Proteomes" id="UP001151760">
    <property type="component" value="Unassembled WGS sequence"/>
</dbReference>
<dbReference type="EMBL" id="BQNB010010481">
    <property type="protein sequence ID" value="GJS77874.1"/>
    <property type="molecule type" value="Genomic_DNA"/>
</dbReference>
<evidence type="ECO:0000256" key="2">
    <source>
        <dbReference type="SAM" id="MobiDB-lite"/>
    </source>
</evidence>
<accession>A0ABQ4YJ71</accession>
<gene>
    <name evidence="3" type="ORF">Tco_0727755</name>
</gene>
<feature type="region of interest" description="Disordered" evidence="2">
    <location>
        <begin position="1"/>
        <end position="55"/>
    </location>
</feature>
<reference evidence="3" key="1">
    <citation type="journal article" date="2022" name="Int. J. Mol. Sci.">
        <title>Draft Genome of Tanacetum Coccineum: Genomic Comparison of Closely Related Tanacetum-Family Plants.</title>
        <authorList>
            <person name="Yamashiro T."/>
            <person name="Shiraishi A."/>
            <person name="Nakayama K."/>
            <person name="Satake H."/>
        </authorList>
    </citation>
    <scope>NUCLEOTIDE SEQUENCE</scope>
</reference>
<reference evidence="3" key="2">
    <citation type="submission" date="2022-01" db="EMBL/GenBank/DDBJ databases">
        <authorList>
            <person name="Yamashiro T."/>
            <person name="Shiraishi A."/>
            <person name="Satake H."/>
            <person name="Nakayama K."/>
        </authorList>
    </citation>
    <scope>NUCLEOTIDE SEQUENCE</scope>
</reference>
<evidence type="ECO:0000313" key="3">
    <source>
        <dbReference type="EMBL" id="GJS77874.1"/>
    </source>
</evidence>
<comment type="caution">
    <text evidence="3">The sequence shown here is derived from an EMBL/GenBank/DDBJ whole genome shotgun (WGS) entry which is preliminary data.</text>
</comment>
<keyword evidence="1" id="KW-0175">Coiled coil</keyword>